<accession>A0AAU0MTI5</accession>
<dbReference type="KEGG" id="mpaf:R5R33_09140"/>
<evidence type="ECO:0000259" key="2">
    <source>
        <dbReference type="Pfam" id="PF07584"/>
    </source>
</evidence>
<dbReference type="EMBL" id="CP137555">
    <property type="protein sequence ID" value="WOX03906.1"/>
    <property type="molecule type" value="Genomic_DNA"/>
</dbReference>
<keyword evidence="1" id="KW-0472">Membrane</keyword>
<protein>
    <submittedName>
        <fullName evidence="3">BatA domain-containing protein</fullName>
    </submittedName>
</protein>
<feature type="transmembrane region" description="Helical" evidence="1">
    <location>
        <begin position="12"/>
        <end position="30"/>
    </location>
</feature>
<dbReference type="Proteomes" id="UP001302477">
    <property type="component" value="Chromosome"/>
</dbReference>
<keyword evidence="1" id="KW-1133">Transmembrane helix</keyword>
<evidence type="ECO:0000256" key="1">
    <source>
        <dbReference type="SAM" id="Phobius"/>
    </source>
</evidence>
<dbReference type="InterPro" id="IPR024163">
    <property type="entry name" value="Aerotolerance_reg_N"/>
</dbReference>
<feature type="domain" description="Aerotolerance regulator N-terminal" evidence="2">
    <location>
        <begin position="11"/>
        <end position="82"/>
    </location>
</feature>
<feature type="transmembrane region" description="Helical" evidence="1">
    <location>
        <begin position="63"/>
        <end position="84"/>
    </location>
</feature>
<gene>
    <name evidence="3" type="ORF">R5R33_09140</name>
</gene>
<organism evidence="3 4">
    <name type="scientific">Microbulbifer pacificus</name>
    <dbReference type="NCBI Taxonomy" id="407164"/>
    <lineage>
        <taxon>Bacteria</taxon>
        <taxon>Pseudomonadati</taxon>
        <taxon>Pseudomonadota</taxon>
        <taxon>Gammaproteobacteria</taxon>
        <taxon>Cellvibrionales</taxon>
        <taxon>Microbulbiferaceae</taxon>
        <taxon>Microbulbifer</taxon>
    </lineage>
</organism>
<sequence length="391" mass="44570">MPVSETLLLQIPSWLWLLCALAVPLLIHLLRQSNPQEITFAAVHWLQQRRQRRWKQWFVRDKLLLLLRLLLLTLLVLALAQPLLLRNTQPSAQRLLVDPEVTPAYLQQFLADHPQIREGYWLQPSPQPVTESRPAARDLWLTLSQLADASEFRRAHILLARENNASGHDSFRYSPHWQWHAANSGNGADTPALPRIAVLGGEPAWLQPLIQQLAGSTLPQLVLQRLPADATPVVGDIDWLIYDTPGPLPQRIAEFLRAGGLLISDARVTADSTFRFIDIDAQTGLETAPVGRGSWLRYRRDWHSAAFSHDANLPQRLWQQWSTQDWQWQHASRGRWSMDALPGTELADEQVIHSQRQPLQQALIFAFALLLLLERSLALWRRPATTGGDKR</sequence>
<dbReference type="AlphaFoldDB" id="A0AAU0MTI5"/>
<dbReference type="RefSeq" id="WP_318952392.1">
    <property type="nucleotide sequence ID" value="NZ_CP137555.1"/>
</dbReference>
<dbReference type="NCBIfam" id="TIGR02226">
    <property type="entry name" value="two_anch"/>
    <property type="match status" value="1"/>
</dbReference>
<evidence type="ECO:0000313" key="4">
    <source>
        <dbReference type="Proteomes" id="UP001302477"/>
    </source>
</evidence>
<reference evidence="3 4" key="1">
    <citation type="submission" date="2023-10" db="EMBL/GenBank/DDBJ databases">
        <title>Description of Microbulbifer bruguierae sp. nov., isolated from the sediments of mangrove plant Bruguiera sexangula and comparative genomic analyses of the genus Microbulbifer.</title>
        <authorList>
            <person name="Long M."/>
        </authorList>
    </citation>
    <scope>NUCLEOTIDE SEQUENCE [LARGE SCALE GENOMIC DNA]</scope>
    <source>
        <strain evidence="3 4">SPO729</strain>
    </source>
</reference>
<name>A0AAU0MTI5_9GAMM</name>
<proteinExistence type="predicted"/>
<keyword evidence="1" id="KW-0812">Transmembrane</keyword>
<dbReference type="InterPro" id="IPR011933">
    <property type="entry name" value="Double_TM_dom"/>
</dbReference>
<dbReference type="Pfam" id="PF07584">
    <property type="entry name" value="BatA"/>
    <property type="match status" value="1"/>
</dbReference>
<keyword evidence="4" id="KW-1185">Reference proteome</keyword>
<evidence type="ECO:0000313" key="3">
    <source>
        <dbReference type="EMBL" id="WOX03906.1"/>
    </source>
</evidence>